<dbReference type="GeneID" id="83213401"/>
<dbReference type="RefSeq" id="XP_058343219.1">
    <property type="nucleotide sequence ID" value="XM_058486024.1"/>
</dbReference>
<dbReference type="SUPFAM" id="SSF48452">
    <property type="entry name" value="TPR-like"/>
    <property type="match status" value="1"/>
</dbReference>
<gene>
    <name evidence="2" type="ORF">O0I10_005989</name>
</gene>
<dbReference type="PANTHER" id="PTHR31859">
    <property type="entry name" value="TETRATRICOPEPTIDE REPEAT PROTEIN 39 FAMILY MEMBER"/>
    <property type="match status" value="1"/>
</dbReference>
<proteinExistence type="predicted"/>
<comment type="caution">
    <text evidence="2">The sequence shown here is derived from an EMBL/GenBank/DDBJ whole genome shotgun (WGS) entry which is preliminary data.</text>
</comment>
<dbReference type="GO" id="GO:0005829">
    <property type="term" value="C:cytosol"/>
    <property type="evidence" value="ECO:0007669"/>
    <property type="project" value="TreeGrafter"/>
</dbReference>
<dbReference type="Pfam" id="PF10300">
    <property type="entry name" value="Iml2-TPR_39"/>
    <property type="match status" value="1"/>
</dbReference>
<dbReference type="GO" id="GO:0005741">
    <property type="term" value="C:mitochondrial outer membrane"/>
    <property type="evidence" value="ECO:0007669"/>
    <property type="project" value="TreeGrafter"/>
</dbReference>
<feature type="region of interest" description="Disordered" evidence="1">
    <location>
        <begin position="1"/>
        <end position="27"/>
    </location>
</feature>
<organism evidence="2 3">
    <name type="scientific">Lichtheimia ornata</name>
    <dbReference type="NCBI Taxonomy" id="688661"/>
    <lineage>
        <taxon>Eukaryota</taxon>
        <taxon>Fungi</taxon>
        <taxon>Fungi incertae sedis</taxon>
        <taxon>Mucoromycota</taxon>
        <taxon>Mucoromycotina</taxon>
        <taxon>Mucoromycetes</taxon>
        <taxon>Mucorales</taxon>
        <taxon>Lichtheimiaceae</taxon>
        <taxon>Lichtheimia</taxon>
    </lineage>
</organism>
<evidence type="ECO:0000313" key="3">
    <source>
        <dbReference type="Proteomes" id="UP001234581"/>
    </source>
</evidence>
<accession>A0AAD7V4A5</accession>
<dbReference type="EMBL" id="JARTCD010000025">
    <property type="protein sequence ID" value="KAJ8658306.1"/>
    <property type="molecule type" value="Genomic_DNA"/>
</dbReference>
<dbReference type="GO" id="GO:0005634">
    <property type="term" value="C:nucleus"/>
    <property type="evidence" value="ECO:0007669"/>
    <property type="project" value="TreeGrafter"/>
</dbReference>
<keyword evidence="3" id="KW-1185">Reference proteome</keyword>
<dbReference type="PANTHER" id="PTHR31859:SF1">
    <property type="entry name" value="TETRATRICOPEPTIDE REPEAT PROTEIN 39C"/>
    <property type="match status" value="1"/>
</dbReference>
<sequence length="692" mass="79123">MPQWTGFYKSNGNNNNNNSADTKTALVAPSPQLKKLSAVKSSASLANGRSSPSLRSLSRLSLRSSPGVDHESAEDAAMMNDISQVRKALDCFFDSRISDAEAILAPRRKKSMYYSLGYGFILFLKCVMTFEQADIERTLEALKQTIQLAHAQRKKDAGWLDNITTWMKGTNVQQLKTMTRVHRHAELVHAEAYLLKALLSIIHDESIVSFLREGLNIRSSYNTYRTLERYIDMVQDEAAAGKDISSYQLDDHFTSGVALGIGCFNIILSLLPTTVVKVAEFMGFSSDREHGLQVLESIGAWEDYRGNDKRPIADHSLMKDEGLRRQLCDMVLICYHIVLSKMIPLPNIDQDFATKILDYNLALYPSGVFFLYFSGRALASKSELSKAKGQYEKAINTQQDWKQLQHICYWELGIISIIQKDWQRSYDIYDELARESNWSKAVYTYLKAMALYMIAQKKAGEEQKKMIKQAHEIMKEVNGSKQKIAGKSIPMEKFISRKSRKFIEQDNYLIMPDLEILNAFTAYDFMPADVLQQNFDLINKELDALKDDTKRKHYYDDLALVHYLRAQVARLLLTKHNGDKKTLTALHHTSVDVVLENANKIELDHYIYYFTRYEKARMYIEEKDFESAEKEIQIIVRSAEKGQYNVGAGPHAKNKYSLENALVFKCHNCEEQIQSLKKASLTSSKEDDDDID</sequence>
<evidence type="ECO:0000313" key="2">
    <source>
        <dbReference type="EMBL" id="KAJ8658306.1"/>
    </source>
</evidence>
<protein>
    <submittedName>
        <fullName evidence="2">Uncharacterized protein</fullName>
    </submittedName>
</protein>
<reference evidence="2 3" key="1">
    <citation type="submission" date="2023-03" db="EMBL/GenBank/DDBJ databases">
        <title>Genome sequence of Lichtheimia ornata CBS 291.66.</title>
        <authorList>
            <person name="Mohabir J.T."/>
            <person name="Shea T.P."/>
            <person name="Kurbessoian T."/>
            <person name="Berby B."/>
            <person name="Fontaine J."/>
            <person name="Livny J."/>
            <person name="Gnirke A."/>
            <person name="Stajich J.E."/>
            <person name="Cuomo C.A."/>
        </authorList>
    </citation>
    <scope>NUCLEOTIDE SEQUENCE [LARGE SCALE GENOMIC DNA]</scope>
    <source>
        <strain evidence="2">CBS 291.66</strain>
    </source>
</reference>
<dbReference type="InterPro" id="IPR019412">
    <property type="entry name" value="IML2/TPR_39"/>
</dbReference>
<dbReference type="InterPro" id="IPR011990">
    <property type="entry name" value="TPR-like_helical_dom_sf"/>
</dbReference>
<dbReference type="AlphaFoldDB" id="A0AAD7V4A5"/>
<name>A0AAD7V4A5_9FUNG</name>
<dbReference type="Proteomes" id="UP001234581">
    <property type="component" value="Unassembled WGS sequence"/>
</dbReference>
<evidence type="ECO:0000256" key="1">
    <source>
        <dbReference type="SAM" id="MobiDB-lite"/>
    </source>
</evidence>